<keyword evidence="2" id="KW-0472">Membrane</keyword>
<dbReference type="Proteomes" id="UP001610432">
    <property type="component" value="Unassembled WGS sequence"/>
</dbReference>
<comment type="caution">
    <text evidence="3">The sequence shown here is derived from an EMBL/GenBank/DDBJ whole genome shotgun (WGS) entry which is preliminary data.</text>
</comment>
<keyword evidence="2" id="KW-1133">Transmembrane helix</keyword>
<evidence type="ECO:0000256" key="2">
    <source>
        <dbReference type="SAM" id="Phobius"/>
    </source>
</evidence>
<keyword evidence="2" id="KW-0812">Transmembrane</keyword>
<dbReference type="EMBL" id="JBFXLQ010000015">
    <property type="protein sequence ID" value="KAL2868164.1"/>
    <property type="molecule type" value="Genomic_DNA"/>
</dbReference>
<feature type="transmembrane region" description="Helical" evidence="2">
    <location>
        <begin position="544"/>
        <end position="566"/>
    </location>
</feature>
<evidence type="ECO:0000256" key="1">
    <source>
        <dbReference type="SAM" id="MobiDB-lite"/>
    </source>
</evidence>
<accession>A0ABR4LUH1</accession>
<evidence type="ECO:0000313" key="3">
    <source>
        <dbReference type="EMBL" id="KAL2868164.1"/>
    </source>
</evidence>
<sequence length="648" mass="71122">MSKPSPRESELQLLPLQTNTFESETGASPVPGFAQQHWPHQPQRLRSTARTDKFTTAFEVVLACLPIGFLAIAGLVIRLDGREISDYGQGIVQVTHLGPSVFPIIFAAIVGSMMRSIALWKAEKSAPLGLLEQLNGSTSFAGTVASIWSLRRPDLFTIPILLLWAMSPLGGQSALRLISQEPSTVSSNISVAYMSMNGSSGLEGQSSVADTFSPITSIYTTSLVASEEAKRSPYDAWGWPKIPLLRTLPLNDSGGTNPWRTPRPDGPVTYSSLVGLVVQGVPSGEVVEFPVESSYFDLDCHPLLYNVSSEEAVKAMGDTMIKNNASALFRDTAYLGTDFTEAYSNYFVDTSYNFTSPSRTQSYINLFYGSRDIPNKLEITVALFNCTMSTIHSESLVKCQNDSCWVTRMRQSEKDRRDDSITPFNDPNVNSWTALYNFIKQFPYAAGAVEAFQASSTDGYIYDDPLLFNPRYDRDWRNVSAEDISRRLTAVVNTYWQASLAPFTMSSASLLDPVNLTQAASFPPFNETTGTASRNVAVYRTNRAWATVFIVSTIILQLSALASLFLRSITIAPDILGYVSSLTRDSPHIPLPAGGSRLSGLERARLLRDLPVQISDVDERKDVGHIALVSRAGRGVGGRKLGGRRQYD</sequence>
<name>A0ABR4LUH1_9EURO</name>
<feature type="transmembrane region" description="Helical" evidence="2">
    <location>
        <begin position="54"/>
        <end position="77"/>
    </location>
</feature>
<gene>
    <name evidence="3" type="ORF">BJX67DRAFT_351228</name>
</gene>
<dbReference type="GeneID" id="98143963"/>
<protein>
    <submittedName>
        <fullName evidence="3">Uncharacterized protein</fullName>
    </submittedName>
</protein>
<feature type="transmembrane region" description="Helical" evidence="2">
    <location>
        <begin position="97"/>
        <end position="114"/>
    </location>
</feature>
<proteinExistence type="predicted"/>
<keyword evidence="4" id="KW-1185">Reference proteome</keyword>
<feature type="region of interest" description="Disordered" evidence="1">
    <location>
        <begin position="24"/>
        <end position="46"/>
    </location>
</feature>
<dbReference type="RefSeq" id="XP_070887143.1">
    <property type="nucleotide sequence ID" value="XM_071028891.1"/>
</dbReference>
<reference evidence="3 4" key="1">
    <citation type="submission" date="2024-07" db="EMBL/GenBank/DDBJ databases">
        <title>Section-level genome sequencing and comparative genomics of Aspergillus sections Usti and Cavernicolus.</title>
        <authorList>
            <consortium name="Lawrence Berkeley National Laboratory"/>
            <person name="Nybo J.L."/>
            <person name="Vesth T.C."/>
            <person name="Theobald S."/>
            <person name="Frisvad J.C."/>
            <person name="Larsen T.O."/>
            <person name="Kjaerboelling I."/>
            <person name="Rothschild-Mancinelli K."/>
            <person name="Lyhne E.K."/>
            <person name="Kogle M.E."/>
            <person name="Barry K."/>
            <person name="Clum A."/>
            <person name="Na H."/>
            <person name="Ledsgaard L."/>
            <person name="Lin J."/>
            <person name="Lipzen A."/>
            <person name="Kuo A."/>
            <person name="Riley R."/>
            <person name="Mondo S."/>
            <person name="Labutti K."/>
            <person name="Haridas S."/>
            <person name="Pangalinan J."/>
            <person name="Salamov A.A."/>
            <person name="Simmons B.A."/>
            <person name="Magnuson J.K."/>
            <person name="Chen J."/>
            <person name="Drula E."/>
            <person name="Henrissat B."/>
            <person name="Wiebenga A."/>
            <person name="Lubbers R.J."/>
            <person name="Gomes A.C."/>
            <person name="Macurrencykelacurrency M.R."/>
            <person name="Stajich J."/>
            <person name="Grigoriev I.V."/>
            <person name="Mortensen U.H."/>
            <person name="De Vries R.P."/>
            <person name="Baker S.E."/>
            <person name="Andersen M.R."/>
        </authorList>
    </citation>
    <scope>NUCLEOTIDE SEQUENCE [LARGE SCALE GENOMIC DNA]</scope>
    <source>
        <strain evidence="3 4">CBS 449.75</strain>
    </source>
</reference>
<organism evidence="3 4">
    <name type="scientific">Aspergillus lucknowensis</name>
    <dbReference type="NCBI Taxonomy" id="176173"/>
    <lineage>
        <taxon>Eukaryota</taxon>
        <taxon>Fungi</taxon>
        <taxon>Dikarya</taxon>
        <taxon>Ascomycota</taxon>
        <taxon>Pezizomycotina</taxon>
        <taxon>Eurotiomycetes</taxon>
        <taxon>Eurotiomycetidae</taxon>
        <taxon>Eurotiales</taxon>
        <taxon>Aspergillaceae</taxon>
        <taxon>Aspergillus</taxon>
        <taxon>Aspergillus subgen. Nidulantes</taxon>
    </lineage>
</organism>
<evidence type="ECO:0000313" key="4">
    <source>
        <dbReference type="Proteomes" id="UP001610432"/>
    </source>
</evidence>